<gene>
    <name evidence="3" type="ORF">EJO69_04070</name>
</gene>
<evidence type="ECO:0000313" key="3">
    <source>
        <dbReference type="EMBL" id="AZN29573.1"/>
    </source>
</evidence>
<evidence type="ECO:0000313" key="4">
    <source>
        <dbReference type="Proteomes" id="UP000270021"/>
    </source>
</evidence>
<dbReference type="GO" id="GO:0016799">
    <property type="term" value="F:hydrolase activity, hydrolyzing N-glycosyl compounds"/>
    <property type="evidence" value="ECO:0007669"/>
    <property type="project" value="InterPro"/>
</dbReference>
<dbReference type="Gene3D" id="1.10.8.50">
    <property type="match status" value="1"/>
</dbReference>
<dbReference type="GO" id="GO:0006281">
    <property type="term" value="P:DNA repair"/>
    <property type="evidence" value="ECO:0007669"/>
    <property type="project" value="InterPro"/>
</dbReference>
<dbReference type="PROSITE" id="PS01242">
    <property type="entry name" value="ZF_FPG_1"/>
    <property type="match status" value="1"/>
</dbReference>
<dbReference type="GO" id="GO:0003677">
    <property type="term" value="F:DNA binding"/>
    <property type="evidence" value="ECO:0007669"/>
    <property type="project" value="InterPro"/>
</dbReference>
<evidence type="ECO:0000259" key="2">
    <source>
        <dbReference type="Pfam" id="PF06827"/>
    </source>
</evidence>
<organism evidence="3 4">
    <name type="scientific">Flaviflexus salsibiostraticola</name>
    <dbReference type="NCBI Taxonomy" id="1282737"/>
    <lineage>
        <taxon>Bacteria</taxon>
        <taxon>Bacillati</taxon>
        <taxon>Actinomycetota</taxon>
        <taxon>Actinomycetes</taxon>
        <taxon>Actinomycetales</taxon>
        <taxon>Actinomycetaceae</taxon>
        <taxon>Flaviflexus</taxon>
    </lineage>
</organism>
<keyword evidence="4" id="KW-1185">Reference proteome</keyword>
<protein>
    <recommendedName>
        <fullName evidence="2">Zinc finger FPG/IleRS-type domain-containing protein</fullName>
    </recommendedName>
</protein>
<sequence>MSFLPQETATGGAGEGPGCGRCGATMTRIQFMNRSSTFCPICQPFIGR</sequence>
<feature type="region of interest" description="Disordered" evidence="1">
    <location>
        <begin position="1"/>
        <end position="20"/>
    </location>
</feature>
<reference evidence="3 4" key="1">
    <citation type="submission" date="2018-12" db="EMBL/GenBank/DDBJ databases">
        <title>Complete genome sequence of Flaviflexus salsibiostraticola KCTC 33148.</title>
        <authorList>
            <person name="Bae J.-W."/>
        </authorList>
    </citation>
    <scope>NUCLEOTIDE SEQUENCE [LARGE SCALE GENOMIC DNA]</scope>
    <source>
        <strain evidence="3 4">KCTC 33148</strain>
    </source>
</reference>
<evidence type="ECO:0000256" key="1">
    <source>
        <dbReference type="SAM" id="MobiDB-lite"/>
    </source>
</evidence>
<dbReference type="InterPro" id="IPR015887">
    <property type="entry name" value="DNA_glyclase_Znf_dom_DNA_BS"/>
</dbReference>
<dbReference type="KEGG" id="fsl:EJO69_04070"/>
<feature type="domain" description="Zinc finger FPG/IleRS-type" evidence="2">
    <location>
        <begin position="19"/>
        <end position="44"/>
    </location>
</feature>
<dbReference type="InterPro" id="IPR010663">
    <property type="entry name" value="Znf_FPG/IleRS"/>
</dbReference>
<dbReference type="EMBL" id="CP034438">
    <property type="protein sequence ID" value="AZN29573.1"/>
    <property type="molecule type" value="Genomic_DNA"/>
</dbReference>
<dbReference type="Pfam" id="PF06827">
    <property type="entry name" value="zf-FPG_IleRS"/>
    <property type="match status" value="1"/>
</dbReference>
<proteinExistence type="predicted"/>
<dbReference type="GO" id="GO:0003906">
    <property type="term" value="F:DNA-(apurinic or apyrimidinic site) endonuclease activity"/>
    <property type="evidence" value="ECO:0007669"/>
    <property type="project" value="InterPro"/>
</dbReference>
<dbReference type="RefSeq" id="WP_126039543.1">
    <property type="nucleotide sequence ID" value="NZ_CP034438.1"/>
</dbReference>
<dbReference type="Proteomes" id="UP000270021">
    <property type="component" value="Chromosome"/>
</dbReference>
<dbReference type="SUPFAM" id="SSF57716">
    <property type="entry name" value="Glucocorticoid receptor-like (DNA-binding domain)"/>
    <property type="match status" value="1"/>
</dbReference>
<feature type="compositionally biased region" description="Gly residues" evidence="1">
    <location>
        <begin position="11"/>
        <end position="20"/>
    </location>
</feature>
<name>A0A3S8Z800_9ACTO</name>
<accession>A0A3S8Z800</accession>
<dbReference type="AlphaFoldDB" id="A0A3S8Z800"/>
<dbReference type="GO" id="GO:0008270">
    <property type="term" value="F:zinc ion binding"/>
    <property type="evidence" value="ECO:0007669"/>
    <property type="project" value="InterPro"/>
</dbReference>